<evidence type="ECO:0000313" key="3">
    <source>
        <dbReference type="Proteomes" id="UP000218287"/>
    </source>
</evidence>
<dbReference type="AlphaFoldDB" id="A0A1Z4GAC0"/>
<dbReference type="EMBL" id="AP018174">
    <property type="protein sequence ID" value="BAY14246.1"/>
    <property type="molecule type" value="Genomic_DNA"/>
</dbReference>
<accession>A0A1Z4GAC0</accession>
<evidence type="ECO:0000313" key="2">
    <source>
        <dbReference type="EMBL" id="BAY14246.1"/>
    </source>
</evidence>
<name>A0A1Z4GAC0_9CYAN</name>
<evidence type="ECO:0000256" key="1">
    <source>
        <dbReference type="SAM" id="MobiDB-lite"/>
    </source>
</evidence>
<dbReference type="Proteomes" id="UP000218287">
    <property type="component" value="Chromosome"/>
</dbReference>
<keyword evidence="3" id="KW-1185">Reference proteome</keyword>
<feature type="compositionally biased region" description="Basic and acidic residues" evidence="1">
    <location>
        <begin position="12"/>
        <end position="40"/>
    </location>
</feature>
<gene>
    <name evidence="2" type="ORF">NIES21_00030</name>
</gene>
<sequence length="40" mass="4544">MNNSDGLPKLLLSEEDHNLSRERLAKKNTGDRNEIHNGIN</sequence>
<organism evidence="2 3">
    <name type="scientific">Anabaenopsis circularis NIES-21</name>
    <dbReference type="NCBI Taxonomy" id="1085406"/>
    <lineage>
        <taxon>Bacteria</taxon>
        <taxon>Bacillati</taxon>
        <taxon>Cyanobacteriota</taxon>
        <taxon>Cyanophyceae</taxon>
        <taxon>Nostocales</taxon>
        <taxon>Nodulariaceae</taxon>
        <taxon>Anabaenopsis</taxon>
    </lineage>
</organism>
<protein>
    <submittedName>
        <fullName evidence="2">Uncharacterized protein</fullName>
    </submittedName>
</protein>
<feature type="region of interest" description="Disordered" evidence="1">
    <location>
        <begin position="1"/>
        <end position="40"/>
    </location>
</feature>
<proteinExistence type="predicted"/>
<reference evidence="2 3" key="1">
    <citation type="submission" date="2017-06" db="EMBL/GenBank/DDBJ databases">
        <title>Genome sequencing of cyanobaciteial culture collection at National Institute for Environmental Studies (NIES).</title>
        <authorList>
            <person name="Hirose Y."/>
            <person name="Shimura Y."/>
            <person name="Fujisawa T."/>
            <person name="Nakamura Y."/>
            <person name="Kawachi M."/>
        </authorList>
    </citation>
    <scope>NUCLEOTIDE SEQUENCE [LARGE SCALE GENOMIC DNA]</scope>
    <source>
        <strain evidence="2 3">NIES-21</strain>
    </source>
</reference>